<comment type="caution">
    <text evidence="2">The sequence shown here is derived from an EMBL/GenBank/DDBJ whole genome shotgun (WGS) entry which is preliminary data.</text>
</comment>
<accession>A0A0L6V5Y9</accession>
<evidence type="ECO:0000313" key="3">
    <source>
        <dbReference type="Proteomes" id="UP000037035"/>
    </source>
</evidence>
<proteinExistence type="predicted"/>
<feature type="signal peptide" evidence="1">
    <location>
        <begin position="1"/>
        <end position="20"/>
    </location>
</feature>
<evidence type="ECO:0000256" key="1">
    <source>
        <dbReference type="SAM" id="SignalP"/>
    </source>
</evidence>
<dbReference type="AlphaFoldDB" id="A0A0L6V5Y9"/>
<feature type="chain" id="PRO_5005568332" evidence="1">
    <location>
        <begin position="21"/>
        <end position="128"/>
    </location>
</feature>
<keyword evidence="3" id="KW-1185">Reference proteome</keyword>
<keyword evidence="1" id="KW-0732">Signal</keyword>
<gene>
    <name evidence="2" type="ORF">VP01_248g1</name>
</gene>
<dbReference type="OrthoDB" id="3269001at2759"/>
<protein>
    <submittedName>
        <fullName evidence="2">Uncharacterized protein</fullName>
    </submittedName>
</protein>
<evidence type="ECO:0000313" key="2">
    <source>
        <dbReference type="EMBL" id="KNZ56129.1"/>
    </source>
</evidence>
<sequence length="128" mass="15308">METDLVFVLWLHIFRKSVFTCALLSYCSYKQFRNSDPCDTALFIKKRIYWGPKDPVLTWMTWLLSVPERKKEIQDWIQVNEKTKDKDYFTNNRSYKALCVSFFLICSILVETKFLAQLNQLVCLHFCT</sequence>
<dbReference type="EMBL" id="LAVV01007380">
    <property type="protein sequence ID" value="KNZ56129.1"/>
    <property type="molecule type" value="Genomic_DNA"/>
</dbReference>
<reference evidence="2 3" key="1">
    <citation type="submission" date="2015-08" db="EMBL/GenBank/DDBJ databases">
        <title>Next Generation Sequencing and Analysis of the Genome of Puccinia sorghi L Schw, the Causal Agent of Maize Common Rust.</title>
        <authorList>
            <person name="Rochi L."/>
            <person name="Burguener G."/>
            <person name="Darino M."/>
            <person name="Turjanski A."/>
            <person name="Kreff E."/>
            <person name="Dieguez M.J."/>
            <person name="Sacco F."/>
        </authorList>
    </citation>
    <scope>NUCLEOTIDE SEQUENCE [LARGE SCALE GENOMIC DNA]</scope>
    <source>
        <strain evidence="2 3">RO10H11247</strain>
    </source>
</reference>
<dbReference type="VEuPathDB" id="FungiDB:VP01_248g1"/>
<organism evidence="2 3">
    <name type="scientific">Puccinia sorghi</name>
    <dbReference type="NCBI Taxonomy" id="27349"/>
    <lineage>
        <taxon>Eukaryota</taxon>
        <taxon>Fungi</taxon>
        <taxon>Dikarya</taxon>
        <taxon>Basidiomycota</taxon>
        <taxon>Pucciniomycotina</taxon>
        <taxon>Pucciniomycetes</taxon>
        <taxon>Pucciniales</taxon>
        <taxon>Pucciniaceae</taxon>
        <taxon>Puccinia</taxon>
    </lineage>
</organism>
<name>A0A0L6V5Y9_9BASI</name>
<dbReference type="Proteomes" id="UP000037035">
    <property type="component" value="Unassembled WGS sequence"/>
</dbReference>